<dbReference type="PANTHER" id="PTHR12110:SF41">
    <property type="entry name" value="INOSOSE DEHYDRATASE"/>
    <property type="match status" value="1"/>
</dbReference>
<dbReference type="Gene3D" id="3.20.20.150">
    <property type="entry name" value="Divalent-metal-dependent TIM barrel enzymes"/>
    <property type="match status" value="1"/>
</dbReference>
<dbReference type="RefSeq" id="WP_239123058.1">
    <property type="nucleotide sequence ID" value="NZ_BOOV01000016.1"/>
</dbReference>
<gene>
    <name evidence="3" type="ORF">BJ982_003104</name>
</gene>
<organism evidence="3 4">
    <name type="scientific">Sphaerisporangium siamense</name>
    <dbReference type="NCBI Taxonomy" id="795645"/>
    <lineage>
        <taxon>Bacteria</taxon>
        <taxon>Bacillati</taxon>
        <taxon>Actinomycetota</taxon>
        <taxon>Actinomycetes</taxon>
        <taxon>Streptosporangiales</taxon>
        <taxon>Streptosporangiaceae</taxon>
        <taxon>Sphaerisporangium</taxon>
    </lineage>
</organism>
<feature type="region of interest" description="Disordered" evidence="1">
    <location>
        <begin position="230"/>
        <end position="255"/>
    </location>
</feature>
<name>A0A7W7GAA6_9ACTN</name>
<proteinExistence type="predicted"/>
<dbReference type="Pfam" id="PF01261">
    <property type="entry name" value="AP_endonuc_2"/>
    <property type="match status" value="1"/>
</dbReference>
<keyword evidence="3" id="KW-0413">Isomerase</keyword>
<protein>
    <submittedName>
        <fullName evidence="3">Sugar phosphate isomerase/epimerase</fullName>
    </submittedName>
</protein>
<evidence type="ECO:0000256" key="1">
    <source>
        <dbReference type="SAM" id="MobiDB-lite"/>
    </source>
</evidence>
<feature type="domain" description="Xylose isomerase-like TIM barrel" evidence="2">
    <location>
        <begin position="9"/>
        <end position="198"/>
    </location>
</feature>
<comment type="caution">
    <text evidence="3">The sequence shown here is derived from an EMBL/GenBank/DDBJ whole genome shotgun (WGS) entry which is preliminary data.</text>
</comment>
<dbReference type="PANTHER" id="PTHR12110">
    <property type="entry name" value="HYDROXYPYRUVATE ISOMERASE"/>
    <property type="match status" value="1"/>
</dbReference>
<keyword evidence="4" id="KW-1185">Reference proteome</keyword>
<dbReference type="InterPro" id="IPR050312">
    <property type="entry name" value="IolE/XylAMocC-like"/>
</dbReference>
<dbReference type="InterPro" id="IPR013022">
    <property type="entry name" value="Xyl_isomerase-like_TIM-brl"/>
</dbReference>
<reference evidence="3 4" key="1">
    <citation type="submission" date="2020-08" db="EMBL/GenBank/DDBJ databases">
        <title>Sequencing the genomes of 1000 actinobacteria strains.</title>
        <authorList>
            <person name="Klenk H.-P."/>
        </authorList>
    </citation>
    <scope>NUCLEOTIDE SEQUENCE [LARGE SCALE GENOMIC DNA]</scope>
    <source>
        <strain evidence="3 4">DSM 45784</strain>
    </source>
</reference>
<dbReference type="InterPro" id="IPR036237">
    <property type="entry name" value="Xyl_isomerase-like_sf"/>
</dbReference>
<dbReference type="EMBL" id="JACHND010000001">
    <property type="protein sequence ID" value="MBB4701560.1"/>
    <property type="molecule type" value="Genomic_DNA"/>
</dbReference>
<dbReference type="SUPFAM" id="SSF51658">
    <property type="entry name" value="Xylose isomerase-like"/>
    <property type="match status" value="1"/>
</dbReference>
<evidence type="ECO:0000313" key="4">
    <source>
        <dbReference type="Proteomes" id="UP000542210"/>
    </source>
</evidence>
<dbReference type="GO" id="GO:0016853">
    <property type="term" value="F:isomerase activity"/>
    <property type="evidence" value="ECO:0007669"/>
    <property type="project" value="UniProtKB-KW"/>
</dbReference>
<feature type="compositionally biased region" description="Low complexity" evidence="1">
    <location>
        <begin position="230"/>
        <end position="248"/>
    </location>
</feature>
<dbReference type="AlphaFoldDB" id="A0A7W7GAA6"/>
<evidence type="ECO:0000313" key="3">
    <source>
        <dbReference type="EMBL" id="MBB4701560.1"/>
    </source>
</evidence>
<dbReference type="Proteomes" id="UP000542210">
    <property type="component" value="Unassembled WGS sequence"/>
</dbReference>
<accession>A0A7W7GAA6</accession>
<evidence type="ECO:0000259" key="2">
    <source>
        <dbReference type="Pfam" id="PF01261"/>
    </source>
</evidence>
<sequence>MRSGRDEVLRRIAEIGYGAVEAFDPADDPKGLRRSADDLGLAVPATHAHALLTGDPDAVFDAAAVLGAGLLVVPAGIPHEEFTTRDGIARTADLLNGLAERAAGYGMRLGYHNHWWEIEPRVDGAHAVEALARALVPEVFLEIDTYWAAVGGADVPALLGRLGGRVLALHVKDGPGVRDAPHTAVGEGVMNVPAVLAAAPDAWRIVELDHCATDVFDALAASHAYLSGLADSGPPGPSGPSKASPATGVSRLERA</sequence>